<protein>
    <submittedName>
        <fullName evidence="3">Uncharacterized protein</fullName>
    </submittedName>
</protein>
<organism evidence="3 4">
    <name type="scientific">Cutaneotrichosporon spelunceum</name>
    <dbReference type="NCBI Taxonomy" id="1672016"/>
    <lineage>
        <taxon>Eukaryota</taxon>
        <taxon>Fungi</taxon>
        <taxon>Dikarya</taxon>
        <taxon>Basidiomycota</taxon>
        <taxon>Agaricomycotina</taxon>
        <taxon>Tremellomycetes</taxon>
        <taxon>Trichosporonales</taxon>
        <taxon>Trichosporonaceae</taxon>
        <taxon>Cutaneotrichosporon</taxon>
    </lineage>
</organism>
<feature type="region of interest" description="Disordered" evidence="1">
    <location>
        <begin position="1"/>
        <end position="38"/>
    </location>
</feature>
<keyword evidence="2" id="KW-0812">Transmembrane</keyword>
<keyword evidence="2" id="KW-1133">Transmembrane helix</keyword>
<name>A0AAD3TXP2_9TREE</name>
<evidence type="ECO:0000313" key="3">
    <source>
        <dbReference type="EMBL" id="GMK58815.1"/>
    </source>
</evidence>
<evidence type="ECO:0000256" key="1">
    <source>
        <dbReference type="SAM" id="MobiDB-lite"/>
    </source>
</evidence>
<dbReference type="EMBL" id="BTCM01000006">
    <property type="protein sequence ID" value="GMK58815.1"/>
    <property type="molecule type" value="Genomic_DNA"/>
</dbReference>
<reference evidence="3" key="1">
    <citation type="journal article" date="2023" name="BMC Genomics">
        <title>Chromosome-level genome assemblies of Cutaneotrichosporon spp. (Trichosporonales, Basidiomycota) reveal imbalanced evolution between nucleotide sequences and chromosome synteny.</title>
        <authorList>
            <person name="Kobayashi Y."/>
            <person name="Kayamori A."/>
            <person name="Aoki K."/>
            <person name="Shiwa Y."/>
            <person name="Matsutani M."/>
            <person name="Fujita N."/>
            <person name="Sugita T."/>
            <person name="Iwasaki W."/>
            <person name="Tanaka N."/>
            <person name="Takashima M."/>
        </authorList>
    </citation>
    <scope>NUCLEOTIDE SEQUENCE</scope>
    <source>
        <strain evidence="3">HIS016</strain>
    </source>
</reference>
<feature type="transmembrane region" description="Helical" evidence="2">
    <location>
        <begin position="55"/>
        <end position="72"/>
    </location>
</feature>
<gene>
    <name evidence="3" type="ORF">CspeluHIS016_0602570</name>
</gene>
<dbReference type="AlphaFoldDB" id="A0AAD3TXP2"/>
<comment type="caution">
    <text evidence="3">The sequence shown here is derived from an EMBL/GenBank/DDBJ whole genome shotgun (WGS) entry which is preliminary data.</text>
</comment>
<proteinExistence type="predicted"/>
<reference evidence="3" key="2">
    <citation type="submission" date="2023-06" db="EMBL/GenBank/DDBJ databases">
        <authorList>
            <person name="Kobayashi Y."/>
            <person name="Kayamori A."/>
            <person name="Aoki K."/>
            <person name="Shiwa Y."/>
            <person name="Fujita N."/>
            <person name="Sugita T."/>
            <person name="Iwasaki W."/>
            <person name="Tanaka N."/>
            <person name="Takashima M."/>
        </authorList>
    </citation>
    <scope>NUCLEOTIDE SEQUENCE</scope>
    <source>
        <strain evidence="3">HIS016</strain>
    </source>
</reference>
<sequence length="116" mass="13141">MDGLPIRTSRRPVNLRRAGPRPSDAGTHAVGGNMVHSMKRRGLRPSRWVLYRRRVLVAIALLLLVALNTAWLKRINWRIDTRGGWDHVVSLARRHVAGWIGNLASRIDCGVKHDEI</sequence>
<accession>A0AAD3TXP2</accession>
<evidence type="ECO:0000256" key="2">
    <source>
        <dbReference type="SAM" id="Phobius"/>
    </source>
</evidence>
<keyword evidence="4" id="KW-1185">Reference proteome</keyword>
<evidence type="ECO:0000313" key="4">
    <source>
        <dbReference type="Proteomes" id="UP001222932"/>
    </source>
</evidence>
<keyword evidence="2" id="KW-0472">Membrane</keyword>
<dbReference type="Proteomes" id="UP001222932">
    <property type="component" value="Unassembled WGS sequence"/>
</dbReference>